<evidence type="ECO:0000313" key="3">
    <source>
        <dbReference type="Proteomes" id="UP001381693"/>
    </source>
</evidence>
<evidence type="ECO:0000313" key="2">
    <source>
        <dbReference type="EMBL" id="KAK7074275.1"/>
    </source>
</evidence>
<name>A0AAN9A6N6_HALRR</name>
<comment type="caution">
    <text evidence="2">The sequence shown here is derived from an EMBL/GenBank/DDBJ whole genome shotgun (WGS) entry which is preliminary data.</text>
</comment>
<keyword evidence="3" id="KW-1185">Reference proteome</keyword>
<evidence type="ECO:0000256" key="1">
    <source>
        <dbReference type="SAM" id="MobiDB-lite"/>
    </source>
</evidence>
<reference evidence="2 3" key="1">
    <citation type="submission" date="2023-11" db="EMBL/GenBank/DDBJ databases">
        <title>Halocaridina rubra genome assembly.</title>
        <authorList>
            <person name="Smith C."/>
        </authorList>
    </citation>
    <scope>NUCLEOTIDE SEQUENCE [LARGE SCALE GENOMIC DNA]</scope>
    <source>
        <strain evidence="2">EP-1</strain>
        <tissue evidence="2">Whole</tissue>
    </source>
</reference>
<sequence>MGSKSLVNNTTTQGIQPKTIHEQWIVEQMPKSPCKRDCRSKEHAITTIQRITQLLFLVPRRLRVATLPPPLLPCMGYPQSSSAIRSQN</sequence>
<dbReference type="Proteomes" id="UP001381693">
    <property type="component" value="Unassembled WGS sequence"/>
</dbReference>
<organism evidence="2 3">
    <name type="scientific">Halocaridina rubra</name>
    <name type="common">Hawaiian red shrimp</name>
    <dbReference type="NCBI Taxonomy" id="373956"/>
    <lineage>
        <taxon>Eukaryota</taxon>
        <taxon>Metazoa</taxon>
        <taxon>Ecdysozoa</taxon>
        <taxon>Arthropoda</taxon>
        <taxon>Crustacea</taxon>
        <taxon>Multicrustacea</taxon>
        <taxon>Malacostraca</taxon>
        <taxon>Eumalacostraca</taxon>
        <taxon>Eucarida</taxon>
        <taxon>Decapoda</taxon>
        <taxon>Pleocyemata</taxon>
        <taxon>Caridea</taxon>
        <taxon>Atyoidea</taxon>
        <taxon>Atyidae</taxon>
        <taxon>Halocaridina</taxon>
    </lineage>
</organism>
<dbReference type="AlphaFoldDB" id="A0AAN9A6N6"/>
<dbReference type="EMBL" id="JAXCGZ010011693">
    <property type="protein sequence ID" value="KAK7074275.1"/>
    <property type="molecule type" value="Genomic_DNA"/>
</dbReference>
<feature type="region of interest" description="Disordered" evidence="1">
    <location>
        <begin position="1"/>
        <end position="21"/>
    </location>
</feature>
<feature type="compositionally biased region" description="Polar residues" evidence="1">
    <location>
        <begin position="1"/>
        <end position="16"/>
    </location>
</feature>
<proteinExistence type="predicted"/>
<protein>
    <submittedName>
        <fullName evidence="2">Uncharacterized protein</fullName>
    </submittedName>
</protein>
<gene>
    <name evidence="2" type="ORF">SK128_015682</name>
</gene>
<accession>A0AAN9A6N6</accession>